<name>A0A078MGQ2_9BACL</name>
<dbReference type="SMART" id="SM00331">
    <property type="entry name" value="PP2C_SIG"/>
    <property type="match status" value="1"/>
</dbReference>
<dbReference type="GO" id="GO:0016791">
    <property type="term" value="F:phosphatase activity"/>
    <property type="evidence" value="ECO:0007669"/>
    <property type="project" value="TreeGrafter"/>
</dbReference>
<evidence type="ECO:0000256" key="1">
    <source>
        <dbReference type="ARBA" id="ARBA00022801"/>
    </source>
</evidence>
<keyword evidence="1" id="KW-0378">Hydrolase</keyword>
<dbReference type="HOGENOM" id="CLU_000445_43_1_9"/>
<protein>
    <submittedName>
        <fullName evidence="3">Phosphoserine phosphatase RsbU</fullName>
    </submittedName>
</protein>
<sequence length="331" mass="38063">MKDLEREYHKILSDYVKDQNERNLYIGQNFVRQLIRRNVAPEDVVSLHKEAVESIFPEEIEGLRTAYDFLIEMMVHYGMALREHQSLVQKQAELQIEMNIAANVQKTMLQTKMPNSNEIEIGMLSTPLKTVNGDYVHFIDDENYVSIAVTDVVGKGVPAALCMSMVKYGLETMRESGHIPSRVLAVLNRIVEQNVDDSMFISMFYGCFVLEENKFYYGSAGHEPAFLYRAKEDKFHDLEANGMLLGIIPTARYIDNEVVLEKDDMIVIVTDGVTEFREDDTIDERGVVASLINDVKHLAPQQICEYLYQKLEEMHEFNLKDDFTVVVIKKN</sequence>
<dbReference type="EMBL" id="LN483075">
    <property type="protein sequence ID" value="CEA03846.1"/>
    <property type="molecule type" value="Genomic_DNA"/>
</dbReference>
<dbReference type="PANTHER" id="PTHR43156:SF15">
    <property type="entry name" value="PHOSPHOSERINE PHOSPHATASE RSBU"/>
    <property type="match status" value="1"/>
</dbReference>
<dbReference type="InterPro" id="IPR052016">
    <property type="entry name" value="Bact_Sigma-Reg"/>
</dbReference>
<dbReference type="InterPro" id="IPR036457">
    <property type="entry name" value="PPM-type-like_dom_sf"/>
</dbReference>
<dbReference type="InterPro" id="IPR014787">
    <property type="entry name" value="PSer_Pase_RsbU_N"/>
</dbReference>
<organism evidence="3">
    <name type="scientific">Metalysinibacillus saudimassiliensis</name>
    <dbReference type="NCBI Taxonomy" id="1461583"/>
    <lineage>
        <taxon>Bacteria</taxon>
        <taxon>Bacillati</taxon>
        <taxon>Bacillota</taxon>
        <taxon>Bacilli</taxon>
        <taxon>Bacillales</taxon>
        <taxon>Caryophanaceae</taxon>
        <taxon>Metalysinibacillus</taxon>
    </lineage>
</organism>
<dbReference type="PROSITE" id="PS51746">
    <property type="entry name" value="PPM_2"/>
    <property type="match status" value="1"/>
</dbReference>
<dbReference type="SUPFAM" id="SSF101215">
    <property type="entry name" value="KaiA/RbsU domain"/>
    <property type="match status" value="1"/>
</dbReference>
<accession>A0A078MGQ2</accession>
<dbReference type="PANTHER" id="PTHR43156">
    <property type="entry name" value="STAGE II SPORULATION PROTEIN E-RELATED"/>
    <property type="match status" value="1"/>
</dbReference>
<feature type="domain" description="PPM-type phosphatase" evidence="2">
    <location>
        <begin position="120"/>
        <end position="330"/>
    </location>
</feature>
<dbReference type="SUPFAM" id="SSF81606">
    <property type="entry name" value="PP2C-like"/>
    <property type="match status" value="1"/>
</dbReference>
<gene>
    <name evidence="3" type="primary">rsbU</name>
    <name evidence="3" type="ORF">BN1050_01712</name>
</gene>
<evidence type="ECO:0000259" key="2">
    <source>
        <dbReference type="PROSITE" id="PS51746"/>
    </source>
</evidence>
<dbReference type="Gene3D" id="1.10.1240.30">
    <property type="entry name" value="KaiA/RbsU domain"/>
    <property type="match status" value="1"/>
</dbReference>
<dbReference type="Pfam" id="PF07228">
    <property type="entry name" value="SpoIIE"/>
    <property type="match status" value="1"/>
</dbReference>
<dbReference type="InterPro" id="IPR001932">
    <property type="entry name" value="PPM-type_phosphatase-like_dom"/>
</dbReference>
<dbReference type="InterPro" id="IPR017944">
    <property type="entry name" value="KaiA/RbsU_helical_domain_sf"/>
</dbReference>
<evidence type="ECO:0000313" key="3">
    <source>
        <dbReference type="EMBL" id="CEA03846.1"/>
    </source>
</evidence>
<dbReference type="AlphaFoldDB" id="A0A078MGQ2"/>
<proteinExistence type="predicted"/>
<dbReference type="PATRIC" id="fig|1461583.4.peg.1640"/>
<dbReference type="Pfam" id="PF08673">
    <property type="entry name" value="RsbU_N"/>
    <property type="match status" value="1"/>
</dbReference>
<dbReference type="Gene3D" id="3.60.40.10">
    <property type="entry name" value="PPM-type phosphatase domain"/>
    <property type="match status" value="1"/>
</dbReference>
<reference evidence="3" key="1">
    <citation type="submission" date="2014-07" db="EMBL/GenBank/DDBJ databases">
        <authorList>
            <person name="Urmite Genomes Urmite Genomes"/>
        </authorList>
    </citation>
    <scope>NUCLEOTIDE SEQUENCE</scope>
    <source>
        <strain evidence="3">13S34_air</strain>
    </source>
</reference>